<sequence>MIKKIFDILLRVEKPMLGRWSLKNCSEMSASINSVYQNRDHCGDTICKTPKKASEYPPIPNNIKDRH</sequence>
<reference evidence="1" key="1">
    <citation type="submission" date="2024-06" db="EMBL/GenBank/DDBJ databases">
        <title>Evidence of context-dependent and transient costs of resisting viral infection in isolates of the marine microalga Micromonas sp. (class Mamiellophyceae).</title>
        <authorList>
            <person name="Bedi de Silva A."/>
            <person name="Schvarcz C.R."/>
            <person name="Steward G.R."/>
            <person name="Edwards K.F."/>
        </authorList>
    </citation>
    <scope>NUCLEOTIDE SEQUENCE</scope>
    <source>
        <strain evidence="1">McV-KB2</strain>
    </source>
</reference>
<accession>A0AAU7YP40</accession>
<dbReference type="EMBL" id="PP911589">
    <property type="protein sequence ID" value="XCA47493.1"/>
    <property type="molecule type" value="Genomic_DNA"/>
</dbReference>
<name>A0AAU7YP40_9PHYC</name>
<protein>
    <submittedName>
        <fullName evidence="1">Uncharacterized protein</fullName>
    </submittedName>
</protein>
<organism evidence="1">
    <name type="scientific">Micromonas commoda virus</name>
    <dbReference type="NCBI Taxonomy" id="3057169"/>
    <lineage>
        <taxon>Viruses</taxon>
        <taxon>Varidnaviria</taxon>
        <taxon>Bamfordvirae</taxon>
        <taxon>Nucleocytoviricota</taxon>
        <taxon>Megaviricetes</taxon>
        <taxon>Algavirales</taxon>
        <taxon>Phycodnaviridae</taxon>
    </lineage>
</organism>
<proteinExistence type="predicted"/>
<evidence type="ECO:0000313" key="1">
    <source>
        <dbReference type="EMBL" id="XCA47493.1"/>
    </source>
</evidence>